<dbReference type="Gene3D" id="2.130.10.10">
    <property type="entry name" value="YVTN repeat-like/Quinoprotein amine dehydrogenase"/>
    <property type="match status" value="3"/>
</dbReference>
<dbReference type="InterPro" id="IPR054471">
    <property type="entry name" value="GPIID_WHD"/>
</dbReference>
<feature type="region of interest" description="Disordered" evidence="2">
    <location>
        <begin position="1"/>
        <end position="21"/>
    </location>
</feature>
<evidence type="ECO:0000313" key="6">
    <source>
        <dbReference type="Proteomes" id="UP000750711"/>
    </source>
</evidence>
<dbReference type="SUPFAM" id="SSF50998">
    <property type="entry name" value="Quinoprotein alcohol dehydrogenase-like"/>
    <property type="match status" value="1"/>
</dbReference>
<dbReference type="InterPro" id="IPR029058">
    <property type="entry name" value="AB_hydrolase_fold"/>
</dbReference>
<evidence type="ECO:0008006" key="7">
    <source>
        <dbReference type="Google" id="ProtNLM"/>
    </source>
</evidence>
<dbReference type="SUPFAM" id="SSF50978">
    <property type="entry name" value="WD40 repeat-like"/>
    <property type="match status" value="1"/>
</dbReference>
<dbReference type="Pfam" id="PF24883">
    <property type="entry name" value="NPHP3_N"/>
    <property type="match status" value="1"/>
</dbReference>
<protein>
    <recommendedName>
        <fullName evidence="7">GPI inositol-deacylase</fullName>
    </recommendedName>
</protein>
<name>A0A9P8LJ27_9PEZI</name>
<dbReference type="Pfam" id="PF22939">
    <property type="entry name" value="WHD_GPIID"/>
    <property type="match status" value="1"/>
</dbReference>
<dbReference type="InterPro" id="IPR011047">
    <property type="entry name" value="Quinoprotein_ADH-like_sf"/>
</dbReference>
<feature type="domain" description="GPI inositol-deacylase winged helix" evidence="3">
    <location>
        <begin position="615"/>
        <end position="702"/>
    </location>
</feature>
<dbReference type="InterPro" id="IPR056884">
    <property type="entry name" value="NPHP3-like_N"/>
</dbReference>
<dbReference type="InterPro" id="IPR036322">
    <property type="entry name" value="WD40_repeat_dom_sf"/>
</dbReference>
<evidence type="ECO:0000256" key="2">
    <source>
        <dbReference type="SAM" id="MobiDB-lite"/>
    </source>
</evidence>
<dbReference type="SUPFAM" id="SSF52540">
    <property type="entry name" value="P-loop containing nucleoside triphosphate hydrolases"/>
    <property type="match status" value="1"/>
</dbReference>
<feature type="domain" description="Nephrocystin 3-like N-terminal" evidence="4">
    <location>
        <begin position="351"/>
        <end position="511"/>
    </location>
</feature>
<dbReference type="Proteomes" id="UP000750711">
    <property type="component" value="Unassembled WGS sequence"/>
</dbReference>
<comment type="caution">
    <text evidence="5">The sequence shown here is derived from an EMBL/GenBank/DDBJ whole genome shotgun (WGS) entry which is preliminary data.</text>
</comment>
<feature type="compositionally biased region" description="Low complexity" evidence="2">
    <location>
        <begin position="8"/>
        <end position="18"/>
    </location>
</feature>
<evidence type="ECO:0000259" key="3">
    <source>
        <dbReference type="Pfam" id="PF22939"/>
    </source>
</evidence>
<dbReference type="SUPFAM" id="SSF53474">
    <property type="entry name" value="alpha/beta-Hydrolases"/>
    <property type="match status" value="1"/>
</dbReference>
<evidence type="ECO:0000259" key="4">
    <source>
        <dbReference type="Pfam" id="PF24883"/>
    </source>
</evidence>
<dbReference type="Pfam" id="PF00400">
    <property type="entry name" value="WD40"/>
    <property type="match status" value="1"/>
</dbReference>
<keyword evidence="1" id="KW-0677">Repeat</keyword>
<dbReference type="InterPro" id="IPR001680">
    <property type="entry name" value="WD40_rpt"/>
</dbReference>
<accession>A0A9P8LJ27</accession>
<organism evidence="5 6">
    <name type="scientific">Trichoglossum hirsutum</name>
    <dbReference type="NCBI Taxonomy" id="265104"/>
    <lineage>
        <taxon>Eukaryota</taxon>
        <taxon>Fungi</taxon>
        <taxon>Dikarya</taxon>
        <taxon>Ascomycota</taxon>
        <taxon>Pezizomycotina</taxon>
        <taxon>Geoglossomycetes</taxon>
        <taxon>Geoglossales</taxon>
        <taxon>Geoglossaceae</taxon>
        <taxon>Trichoglossum</taxon>
    </lineage>
</organism>
<evidence type="ECO:0000313" key="5">
    <source>
        <dbReference type="EMBL" id="KAH0566184.1"/>
    </source>
</evidence>
<reference evidence="5" key="1">
    <citation type="submission" date="2021-03" db="EMBL/GenBank/DDBJ databases">
        <title>Comparative genomics and phylogenomic investigation of the class Geoglossomycetes provide insights into ecological specialization and systematics.</title>
        <authorList>
            <person name="Melie T."/>
            <person name="Pirro S."/>
            <person name="Miller A.N."/>
            <person name="Quandt A."/>
        </authorList>
    </citation>
    <scope>NUCLEOTIDE SEQUENCE</scope>
    <source>
        <strain evidence="5">CAQ_001_2017</strain>
    </source>
</reference>
<keyword evidence="6" id="KW-1185">Reference proteome</keyword>
<sequence>MDVGGGAARTPAGAGSRRPSSAVLSRVFTGLSLSRRTGETADEIKGPLGLNLLSAPAEPIVELVFVHGLGGGSRKTWSKGPDPAFFWPKEWLSRDPEFRNVRVHSFGYDSDWVERRESVLNIHDFGKALLAAMQGSPFIRRSSNLPIVLVAHSMGGLVIKKAYLLAQNDPAFRELGKRFHTMYFLATPHHGASSAQLLSAILHASNSGNRPFVSDLHQDSPAIQQINDEFRHVAANLRLYSFFETRPTTFGGIKEKMIVKKTSAVMGYPNERTAHLDADHRGVCKFSSPSDPSFITVKNALVETLDKIKENWDTSNRELLRNQKRRLRSFLYISDQLEDNHVDFDEPRAEGSCEWLVQTPGFRRWRDSALTKAFWLNGNPATGKSVLANYVVEHLTDLSSDCSYYFFKEGDKVKSALSKCLLSLAYQMACSNVTIREAFLEMQEDDVQVDEDSYQSIWRKLFVGGIFQLKLYKPHYWILDALDECKNCIDLVPLISKIDPAFPLRVFVTSRPSLELQSQLQLMNPAAEMQQILPEHTIDDIRRYVENHTDFPSMQDRKTRRQLVATILDKSEGCFLWVRLVLKELRKVHSVTATQKILEDVPQGMDKLYVRTLASVSEASYGKPLAKAILMWAVCSVRPLTTTELKHALQIDINDTVHNPENQIASLCGHLAYVDPQFRVKIIHQTARNFLLNPDSESEFAFHEKDGHQRLALACLKCLLHDSMKAPRSRRPGATAHQANERSPLLDYAAKSFFEHINRSSSTDQELLSLLYTFLSSSHGNVLSWIEYIARCGDLNHLTRTGMVLRTYLKRRAKRFPPLGKEVKTVDSWSTDLIRIVAKFGRNLLRFPPSIHYIIPPFCPQEAAPYQQFGRSARGISVMGLSSKTWDDCLACIVYRMGSATAISCGGNYFAIGTSNKVVRLYHTATCQEFGRLEHGEPVKNLEFNISSQLLASSGRKSVRIWDVASKGLMWHIDTNRLCIAMTFTSDNKTFILACHDNHLHSYGLDSGDCTTSEPWYMDVDHSKEIFRMPDTAAFSLEHKLLAFVYRGSHINLWNWEDGYFVGVCEKPSVKKETLPFHASSLVFNPATNRDSLAAAYEDGELLVFDPLEGYIKATYKADTDAQTLASSPDGRTLISGDSVGTIRVFDFEVFDFQKLKLLHIIHGRGDNIRSLAFFSDNLRFVDTRGSQSNVWEPAVLVRQEEVGEEASDVVSLELQETPLPEPIEIDVITTMALEPRGAYIFCGTEGGLVNTFETRTGRHSQTLYKHSTGISITKLAFEGGRGVIASADSSSRVLVYQLASSPTGWKTMSLLLEYRMEEPIENLLFSPDGMRILVATTTNDTLCALDGGVVTSLSWDTRNAGIWANHPQHATQLLLVVNNYLRIYEWDGLKELTTGSGIKLDHDVSPEFEVRTSYLGWNGRILVTEYSEFGGSRSNTRLLLWDATSLDASVTTVSPYSALQPFGDRLAHLIGILGTMIGMTKDSITFLDHEGWICSVDMEETLPKHYKRHFFLPYDWLSTNDSLLFGFTEKHDIIFGRDDRLAVIKRGLDQSEILPFKQSDDNQFPVAMTPPIGGPEGWKWG</sequence>
<dbReference type="SMART" id="SM00320">
    <property type="entry name" value="WD40"/>
    <property type="match status" value="6"/>
</dbReference>
<dbReference type="PANTHER" id="PTHR10039:SF16">
    <property type="entry name" value="GPI INOSITOL-DEACYLASE"/>
    <property type="match status" value="1"/>
</dbReference>
<gene>
    <name evidence="5" type="ORF">GP486_000416</name>
</gene>
<dbReference type="InterPro" id="IPR027417">
    <property type="entry name" value="P-loop_NTPase"/>
</dbReference>
<dbReference type="InterPro" id="IPR015943">
    <property type="entry name" value="WD40/YVTN_repeat-like_dom_sf"/>
</dbReference>
<dbReference type="Gene3D" id="3.40.50.300">
    <property type="entry name" value="P-loop containing nucleotide triphosphate hydrolases"/>
    <property type="match status" value="1"/>
</dbReference>
<proteinExistence type="predicted"/>
<dbReference type="PANTHER" id="PTHR10039">
    <property type="entry name" value="AMELOGENIN"/>
    <property type="match status" value="1"/>
</dbReference>
<dbReference type="EMBL" id="JAGHQM010000027">
    <property type="protein sequence ID" value="KAH0566184.1"/>
    <property type="molecule type" value="Genomic_DNA"/>
</dbReference>
<evidence type="ECO:0000256" key="1">
    <source>
        <dbReference type="ARBA" id="ARBA00022737"/>
    </source>
</evidence>
<dbReference type="Gene3D" id="3.40.50.1820">
    <property type="entry name" value="alpha/beta hydrolase"/>
    <property type="match status" value="1"/>
</dbReference>